<dbReference type="EMBL" id="UZAM01012175">
    <property type="protein sequence ID" value="VDP20449.1"/>
    <property type="molecule type" value="Genomic_DNA"/>
</dbReference>
<feature type="domain" description="Formin FH3" evidence="1">
    <location>
        <begin position="75"/>
        <end position="149"/>
    </location>
</feature>
<dbReference type="Pfam" id="PF06367">
    <property type="entry name" value="Drf_FH3"/>
    <property type="match status" value="1"/>
</dbReference>
<sequence length="149" mass="16764">MDSEMLLEAIDRIMDVGQGAAVTAKGRRKSIHSHGGLSKRVLFVSELAHGTPDEKLVAVTALAKACHMNGGIDHVLNVVDQWKDACNARYRFQPLIDELIFSKDNARYTTVLFKFLNALLVNVDSPHDRVRLRYELIGLQLRVVIEQLR</sequence>
<dbReference type="InterPro" id="IPR016024">
    <property type="entry name" value="ARM-type_fold"/>
</dbReference>
<dbReference type="AlphaFoldDB" id="A0A183IZD4"/>
<keyword evidence="3" id="KW-1185">Reference proteome</keyword>
<dbReference type="Proteomes" id="UP000270296">
    <property type="component" value="Unassembled WGS sequence"/>
</dbReference>
<reference evidence="2 3" key="2">
    <citation type="submission" date="2018-11" db="EMBL/GenBank/DDBJ databases">
        <authorList>
            <consortium name="Pathogen Informatics"/>
        </authorList>
    </citation>
    <scope>NUCLEOTIDE SEQUENCE [LARGE SCALE GENOMIC DNA]</scope>
</reference>
<proteinExistence type="predicted"/>
<accession>A0A183IZD4</accession>
<evidence type="ECO:0000313" key="3">
    <source>
        <dbReference type="Proteomes" id="UP000270296"/>
    </source>
</evidence>
<reference evidence="4" key="1">
    <citation type="submission" date="2016-06" db="UniProtKB">
        <authorList>
            <consortium name="WormBaseParasite"/>
        </authorList>
    </citation>
    <scope>IDENTIFICATION</scope>
</reference>
<gene>
    <name evidence="2" type="ORF">SBAD_LOCUS8982</name>
</gene>
<dbReference type="InterPro" id="IPR010472">
    <property type="entry name" value="FH3_dom"/>
</dbReference>
<organism evidence="4">
    <name type="scientific">Soboliphyme baturini</name>
    <dbReference type="NCBI Taxonomy" id="241478"/>
    <lineage>
        <taxon>Eukaryota</taxon>
        <taxon>Metazoa</taxon>
        <taxon>Ecdysozoa</taxon>
        <taxon>Nematoda</taxon>
        <taxon>Enoplea</taxon>
        <taxon>Dorylaimia</taxon>
        <taxon>Dioctophymatida</taxon>
        <taxon>Dioctophymatoidea</taxon>
        <taxon>Soboliphymatidae</taxon>
        <taxon>Soboliphyme</taxon>
    </lineage>
</organism>
<evidence type="ECO:0000259" key="1">
    <source>
        <dbReference type="Pfam" id="PF06367"/>
    </source>
</evidence>
<dbReference type="Gene3D" id="1.25.10.10">
    <property type="entry name" value="Leucine-rich Repeat Variant"/>
    <property type="match status" value="1"/>
</dbReference>
<protein>
    <submittedName>
        <fullName evidence="4">Drf_FH3 domain-containing protein</fullName>
    </submittedName>
</protein>
<name>A0A183IZD4_9BILA</name>
<dbReference type="SUPFAM" id="SSF48371">
    <property type="entry name" value="ARM repeat"/>
    <property type="match status" value="1"/>
</dbReference>
<dbReference type="OrthoDB" id="1104827at2759"/>
<dbReference type="GO" id="GO:0003779">
    <property type="term" value="F:actin binding"/>
    <property type="evidence" value="ECO:0007669"/>
    <property type="project" value="InterPro"/>
</dbReference>
<dbReference type="WBParaSite" id="SBAD_0000930701-mRNA-1">
    <property type="protein sequence ID" value="SBAD_0000930701-mRNA-1"/>
    <property type="gene ID" value="SBAD_0000930701"/>
</dbReference>
<evidence type="ECO:0000313" key="2">
    <source>
        <dbReference type="EMBL" id="VDP20449.1"/>
    </source>
</evidence>
<dbReference type="InterPro" id="IPR011989">
    <property type="entry name" value="ARM-like"/>
</dbReference>
<evidence type="ECO:0000313" key="4">
    <source>
        <dbReference type="WBParaSite" id="SBAD_0000930701-mRNA-1"/>
    </source>
</evidence>